<evidence type="ECO:0000313" key="12">
    <source>
        <dbReference type="RefSeq" id="XP_010796188.1"/>
    </source>
</evidence>
<reference evidence="12" key="1">
    <citation type="submission" date="2025-08" db="UniProtKB">
        <authorList>
            <consortium name="RefSeq"/>
        </authorList>
    </citation>
    <scope>IDENTIFICATION</scope>
    <source>
        <tissue evidence="12">Muscle</tissue>
    </source>
</reference>
<dbReference type="AlphaFoldDB" id="A0A6I9Q7Y0"/>
<dbReference type="GO" id="GO:0009617">
    <property type="term" value="P:response to bacterium"/>
    <property type="evidence" value="ECO:0007669"/>
    <property type="project" value="TreeGrafter"/>
</dbReference>
<keyword evidence="4" id="KW-0391">Immunity</keyword>
<dbReference type="InterPro" id="IPR052051">
    <property type="entry name" value="TCR_complex_component"/>
</dbReference>
<dbReference type="RefSeq" id="XP_010796188.1">
    <property type="nucleotide sequence ID" value="XM_010797886.1"/>
</dbReference>
<comment type="subcellular location">
    <subcellularLocation>
        <location evidence="1">Cell membrane</location>
    </subcellularLocation>
</comment>
<sequence length="246" mass="27389">MSPPLFSLRTPSQEHSSVAGVGRASVTPSMKTSTLITALSLCSFCSTSVPVSVEVQPGENATLTCANISKYDTMTYWFRLVNRTEVSCVAVLMNSYSKVSYCDGVQKSKFEMTSNTSNLFLKIQQVNVSDTGLYFCGFYIAGIPYFSNARLTITGGGEEIGKEMPWLTFTLGTLTVFFMVAVIVLVVKIRKIQKTAIEELHHERNKNVGSDDLTRTEWRFLPKTIRSRRSAMENEVETHVVYAATR</sequence>
<gene>
    <name evidence="12" type="primary">LOC104968311</name>
</gene>
<keyword evidence="2" id="KW-1003">Cell membrane</keyword>
<dbReference type="OrthoDB" id="9932608at2759"/>
<feature type="transmembrane region" description="Helical" evidence="9">
    <location>
        <begin position="128"/>
        <end position="146"/>
    </location>
</feature>
<keyword evidence="9" id="KW-0812">Transmembrane</keyword>
<dbReference type="InterPro" id="IPR013106">
    <property type="entry name" value="Ig_V-set"/>
</dbReference>
<dbReference type="PANTHER" id="PTHR19433:SF111">
    <property type="entry name" value="T CELL RECEPTOR ALPHA VARIABLE 4"/>
    <property type="match status" value="1"/>
</dbReference>
<keyword evidence="11" id="KW-1185">Reference proteome</keyword>
<keyword evidence="5 9" id="KW-0472">Membrane</keyword>
<feature type="domain" description="Ig-like" evidence="10">
    <location>
        <begin position="28"/>
        <end position="136"/>
    </location>
</feature>
<dbReference type="Pfam" id="PF07686">
    <property type="entry name" value="V-set"/>
    <property type="match status" value="1"/>
</dbReference>
<protein>
    <submittedName>
        <fullName evidence="12">Uncharacterized protein isoform X1</fullName>
    </submittedName>
</protein>
<feature type="transmembrane region" description="Helical" evidence="9">
    <location>
        <begin position="166"/>
        <end position="187"/>
    </location>
</feature>
<keyword evidence="7" id="KW-0325">Glycoprotein</keyword>
<keyword evidence="9" id="KW-1133">Transmembrane helix</keyword>
<dbReference type="GO" id="GO:0005886">
    <property type="term" value="C:plasma membrane"/>
    <property type="evidence" value="ECO:0007669"/>
    <property type="project" value="UniProtKB-SubCell"/>
</dbReference>
<evidence type="ECO:0000313" key="11">
    <source>
        <dbReference type="Proteomes" id="UP000504611"/>
    </source>
</evidence>
<evidence type="ECO:0000256" key="8">
    <source>
        <dbReference type="SAM" id="MobiDB-lite"/>
    </source>
</evidence>
<dbReference type="GeneID" id="104968311"/>
<dbReference type="CDD" id="cd00099">
    <property type="entry name" value="IgV"/>
    <property type="match status" value="1"/>
</dbReference>
<dbReference type="SMART" id="SM00409">
    <property type="entry name" value="IG"/>
    <property type="match status" value="1"/>
</dbReference>
<dbReference type="Proteomes" id="UP000504611">
    <property type="component" value="Unplaced"/>
</dbReference>
<dbReference type="SUPFAM" id="SSF48726">
    <property type="entry name" value="Immunoglobulin"/>
    <property type="match status" value="1"/>
</dbReference>
<dbReference type="Gene3D" id="2.60.40.10">
    <property type="entry name" value="Immunoglobulins"/>
    <property type="match status" value="1"/>
</dbReference>
<dbReference type="PROSITE" id="PS50835">
    <property type="entry name" value="IG_LIKE"/>
    <property type="match status" value="1"/>
</dbReference>
<evidence type="ECO:0000256" key="3">
    <source>
        <dbReference type="ARBA" id="ARBA00022729"/>
    </source>
</evidence>
<evidence type="ECO:0000256" key="1">
    <source>
        <dbReference type="ARBA" id="ARBA00004236"/>
    </source>
</evidence>
<accession>A0A6I9Q7Y0</accession>
<feature type="region of interest" description="Disordered" evidence="8">
    <location>
        <begin position="1"/>
        <end position="23"/>
    </location>
</feature>
<dbReference type="GO" id="GO:0002376">
    <property type="term" value="P:immune system process"/>
    <property type="evidence" value="ECO:0007669"/>
    <property type="project" value="UniProtKB-KW"/>
</dbReference>
<keyword evidence="6" id="KW-1015">Disulfide bond</keyword>
<dbReference type="InterPro" id="IPR036179">
    <property type="entry name" value="Ig-like_dom_sf"/>
</dbReference>
<dbReference type="InterPro" id="IPR013783">
    <property type="entry name" value="Ig-like_fold"/>
</dbReference>
<evidence type="ECO:0000256" key="4">
    <source>
        <dbReference type="ARBA" id="ARBA00022859"/>
    </source>
</evidence>
<evidence type="ECO:0000259" key="10">
    <source>
        <dbReference type="PROSITE" id="PS50835"/>
    </source>
</evidence>
<evidence type="ECO:0000256" key="7">
    <source>
        <dbReference type="ARBA" id="ARBA00023180"/>
    </source>
</evidence>
<dbReference type="InterPro" id="IPR007110">
    <property type="entry name" value="Ig-like_dom"/>
</dbReference>
<organism evidence="11 12">
    <name type="scientific">Notothenia coriiceps</name>
    <name type="common">black rockcod</name>
    <dbReference type="NCBI Taxonomy" id="8208"/>
    <lineage>
        <taxon>Eukaryota</taxon>
        <taxon>Metazoa</taxon>
        <taxon>Chordata</taxon>
        <taxon>Craniata</taxon>
        <taxon>Vertebrata</taxon>
        <taxon>Euteleostomi</taxon>
        <taxon>Actinopterygii</taxon>
        <taxon>Neopterygii</taxon>
        <taxon>Teleostei</taxon>
        <taxon>Neoteleostei</taxon>
        <taxon>Acanthomorphata</taxon>
        <taxon>Eupercaria</taxon>
        <taxon>Perciformes</taxon>
        <taxon>Notothenioidei</taxon>
        <taxon>Nototheniidae</taxon>
        <taxon>Notothenia</taxon>
    </lineage>
</organism>
<evidence type="ECO:0000256" key="6">
    <source>
        <dbReference type="ARBA" id="ARBA00023157"/>
    </source>
</evidence>
<proteinExistence type="predicted"/>
<evidence type="ECO:0000256" key="5">
    <source>
        <dbReference type="ARBA" id="ARBA00023136"/>
    </source>
</evidence>
<evidence type="ECO:0000256" key="2">
    <source>
        <dbReference type="ARBA" id="ARBA00022475"/>
    </source>
</evidence>
<name>A0A6I9Q7Y0_9TELE</name>
<dbReference type="PANTHER" id="PTHR19433">
    <property type="entry name" value="T-CELL RECEPTOR ALPHA CHAIN V REGION-RELATED"/>
    <property type="match status" value="1"/>
</dbReference>
<dbReference type="KEGG" id="ncc:104968311"/>
<keyword evidence="3" id="KW-0732">Signal</keyword>
<evidence type="ECO:0000256" key="9">
    <source>
        <dbReference type="SAM" id="Phobius"/>
    </source>
</evidence>
<dbReference type="InterPro" id="IPR003599">
    <property type="entry name" value="Ig_sub"/>
</dbReference>